<dbReference type="STRING" id="1434072.SAMN05216210_2116"/>
<reference evidence="5" key="1">
    <citation type="submission" date="2016-10" db="EMBL/GenBank/DDBJ databases">
        <authorList>
            <person name="Varghese N."/>
            <person name="Submissions S."/>
        </authorList>
    </citation>
    <scope>NUCLEOTIDE SEQUENCE [LARGE SCALE GENOMIC DNA]</scope>
    <source>
        <strain evidence="5">CECT 8338</strain>
    </source>
</reference>
<keyword evidence="5" id="KW-1185">Reference proteome</keyword>
<dbReference type="Gene3D" id="3.40.630.30">
    <property type="match status" value="1"/>
</dbReference>
<dbReference type="GO" id="GO:0016747">
    <property type="term" value="F:acyltransferase activity, transferring groups other than amino-acyl groups"/>
    <property type="evidence" value="ECO:0007669"/>
    <property type="project" value="InterPro"/>
</dbReference>
<dbReference type="AlphaFoldDB" id="A0A1H2G8B5"/>
<keyword evidence="1 4" id="KW-0808">Transferase</keyword>
<gene>
    <name evidence="4" type="ORF">SAMN05216210_2116</name>
</gene>
<name>A0A1H2G8B5_9GAMM</name>
<protein>
    <submittedName>
        <fullName evidence="4">Acetyltransferase (GNAT) family protein</fullName>
    </submittedName>
</protein>
<evidence type="ECO:0000256" key="1">
    <source>
        <dbReference type="ARBA" id="ARBA00022679"/>
    </source>
</evidence>
<dbReference type="Proteomes" id="UP000243924">
    <property type="component" value="Chromosome I"/>
</dbReference>
<dbReference type="InterPro" id="IPR050832">
    <property type="entry name" value="Bact_Acetyltransf"/>
</dbReference>
<keyword evidence="2" id="KW-0012">Acyltransferase</keyword>
<evidence type="ECO:0000313" key="5">
    <source>
        <dbReference type="Proteomes" id="UP000243924"/>
    </source>
</evidence>
<dbReference type="EMBL" id="LT629787">
    <property type="protein sequence ID" value="SDU15863.1"/>
    <property type="molecule type" value="Genomic_DNA"/>
</dbReference>
<dbReference type="CDD" id="cd04301">
    <property type="entry name" value="NAT_SF"/>
    <property type="match status" value="1"/>
</dbReference>
<dbReference type="InterPro" id="IPR016181">
    <property type="entry name" value="Acyl_CoA_acyltransferase"/>
</dbReference>
<dbReference type="PANTHER" id="PTHR43877">
    <property type="entry name" value="AMINOALKYLPHOSPHONATE N-ACETYLTRANSFERASE-RELATED-RELATED"/>
    <property type="match status" value="1"/>
</dbReference>
<sequence>MSTNKTNAAAFVVREAREADIPVLIDFLAKLALHVAGGVDHVLKDKEQKRLAESLRRTMNDANARILVAELPDQRLAGMGYLAVWRSPGIWEQAGDIEFKSGIIDDIWVEPDCRKLGIFSALLQDLIAFAESRDVQELILEYSVTNKEADAVWSKLGFKPTGVRAAAFTQTVKAELANRQ</sequence>
<dbReference type="RefSeq" id="WP_092386696.1">
    <property type="nucleotide sequence ID" value="NZ_LT629787.1"/>
</dbReference>
<feature type="domain" description="N-acetyltransferase" evidence="3">
    <location>
        <begin position="11"/>
        <end position="179"/>
    </location>
</feature>
<dbReference type="SUPFAM" id="SSF55729">
    <property type="entry name" value="Acyl-CoA N-acyltransferases (Nat)"/>
    <property type="match status" value="1"/>
</dbReference>
<dbReference type="InterPro" id="IPR000182">
    <property type="entry name" value="GNAT_dom"/>
</dbReference>
<organism evidence="4 5">
    <name type="scientific">Halopseudomonas salegens</name>
    <dbReference type="NCBI Taxonomy" id="1434072"/>
    <lineage>
        <taxon>Bacteria</taxon>
        <taxon>Pseudomonadati</taxon>
        <taxon>Pseudomonadota</taxon>
        <taxon>Gammaproteobacteria</taxon>
        <taxon>Pseudomonadales</taxon>
        <taxon>Pseudomonadaceae</taxon>
        <taxon>Halopseudomonas</taxon>
    </lineage>
</organism>
<dbReference type="PROSITE" id="PS51186">
    <property type="entry name" value="GNAT"/>
    <property type="match status" value="1"/>
</dbReference>
<evidence type="ECO:0000256" key="2">
    <source>
        <dbReference type="ARBA" id="ARBA00023315"/>
    </source>
</evidence>
<accession>A0A1H2G8B5</accession>
<evidence type="ECO:0000259" key="3">
    <source>
        <dbReference type="PROSITE" id="PS51186"/>
    </source>
</evidence>
<dbReference type="PANTHER" id="PTHR43877:SF2">
    <property type="entry name" value="AMINOALKYLPHOSPHONATE N-ACETYLTRANSFERASE-RELATED"/>
    <property type="match status" value="1"/>
</dbReference>
<dbReference type="Pfam" id="PF00583">
    <property type="entry name" value="Acetyltransf_1"/>
    <property type="match status" value="1"/>
</dbReference>
<evidence type="ECO:0000313" key="4">
    <source>
        <dbReference type="EMBL" id="SDU15863.1"/>
    </source>
</evidence>
<dbReference type="OrthoDB" id="9805924at2"/>
<proteinExistence type="predicted"/>